<evidence type="ECO:0000313" key="3">
    <source>
        <dbReference type="Proteomes" id="UP000218151"/>
    </source>
</evidence>
<comment type="caution">
    <text evidence="2">The sequence shown here is derived from an EMBL/GenBank/DDBJ whole genome shotgun (WGS) entry which is preliminary data.</text>
</comment>
<dbReference type="Proteomes" id="UP000218151">
    <property type="component" value="Unassembled WGS sequence"/>
</dbReference>
<accession>A0A2A2SIS4</accession>
<keyword evidence="3" id="KW-1185">Reference proteome</keyword>
<organism evidence="2 3">
    <name type="scientific">Sphingomonas lenta</name>
    <dbReference type="NCBI Taxonomy" id="1141887"/>
    <lineage>
        <taxon>Bacteria</taxon>
        <taxon>Pseudomonadati</taxon>
        <taxon>Pseudomonadota</taxon>
        <taxon>Alphaproteobacteria</taxon>
        <taxon>Sphingomonadales</taxon>
        <taxon>Sphingomonadaceae</taxon>
        <taxon>Sphingomonas</taxon>
    </lineage>
</organism>
<proteinExistence type="predicted"/>
<feature type="signal peptide" evidence="1">
    <location>
        <begin position="1"/>
        <end position="23"/>
    </location>
</feature>
<protein>
    <submittedName>
        <fullName evidence="2">Uncharacterized protein</fullName>
    </submittedName>
</protein>
<reference evidence="3" key="1">
    <citation type="submission" date="2017-09" db="EMBL/GenBank/DDBJ databases">
        <authorList>
            <person name="Feng G."/>
            <person name="Zhu H."/>
        </authorList>
    </citation>
    <scope>NUCLEOTIDE SEQUENCE [LARGE SCALE GENOMIC DNA]</scope>
    <source>
        <strain evidence="3">1PNM-20</strain>
    </source>
</reference>
<keyword evidence="1" id="KW-0732">Signal</keyword>
<gene>
    <name evidence="2" type="ORF">CKY28_06965</name>
</gene>
<dbReference type="EMBL" id="NSLI01000002">
    <property type="protein sequence ID" value="PAX09060.1"/>
    <property type="molecule type" value="Genomic_DNA"/>
</dbReference>
<evidence type="ECO:0000313" key="2">
    <source>
        <dbReference type="EMBL" id="PAX09060.1"/>
    </source>
</evidence>
<dbReference type="RefSeq" id="WP_095997558.1">
    <property type="nucleotide sequence ID" value="NZ_NSLI01000002.1"/>
</dbReference>
<dbReference type="AlphaFoldDB" id="A0A2A2SIS4"/>
<evidence type="ECO:0000256" key="1">
    <source>
        <dbReference type="SAM" id="SignalP"/>
    </source>
</evidence>
<sequence>MNTYKLVAAAFALSMSTATFAAAADCCPDMACCKEGADCCDHAKGKDGEHADHAGMNHK</sequence>
<feature type="chain" id="PRO_5012855968" evidence="1">
    <location>
        <begin position="24"/>
        <end position="59"/>
    </location>
</feature>
<name>A0A2A2SIS4_9SPHN</name>